<dbReference type="RefSeq" id="WP_054409235.1">
    <property type="nucleotide sequence ID" value="NZ_FOYA01000011.1"/>
</dbReference>
<dbReference type="Gene3D" id="3.10.180.10">
    <property type="entry name" value="2,3-Dihydroxybiphenyl 1,2-Dioxygenase, domain 1"/>
    <property type="match status" value="1"/>
</dbReference>
<keyword evidence="3" id="KW-1185">Reference proteome</keyword>
<dbReference type="PATRIC" id="fig|1202724.3.peg.3521"/>
<organism evidence="2 3">
    <name type="scientific">Flavobacterium akiainvivens</name>
    <dbReference type="NCBI Taxonomy" id="1202724"/>
    <lineage>
        <taxon>Bacteria</taxon>
        <taxon>Pseudomonadati</taxon>
        <taxon>Bacteroidota</taxon>
        <taxon>Flavobacteriia</taxon>
        <taxon>Flavobacteriales</taxon>
        <taxon>Flavobacteriaceae</taxon>
        <taxon>Flavobacterium</taxon>
    </lineage>
</organism>
<comment type="caution">
    <text evidence="2">The sequence shown here is derived from an EMBL/GenBank/DDBJ whole genome shotgun (WGS) entry which is preliminary data.</text>
</comment>
<dbReference type="STRING" id="1202724.AM493_16965"/>
<evidence type="ECO:0000313" key="2">
    <source>
        <dbReference type="EMBL" id="KOS07544.1"/>
    </source>
</evidence>
<sequence>MPHFNALTPMLWTAQIPETVAFYTEVLGFECGVLEEGWAVLLKDEIEIMLAYPNAHIPFTEPAFTGSFYINTTEVDVLWELYKDKCTICYEIDNFDYGMREFAIYDNNNYILQFGQPIID</sequence>
<dbReference type="InterPro" id="IPR004360">
    <property type="entry name" value="Glyas_Fos-R_dOase_dom"/>
</dbReference>
<dbReference type="InterPro" id="IPR029068">
    <property type="entry name" value="Glyas_Bleomycin-R_OHBP_Dase"/>
</dbReference>
<dbReference type="SUPFAM" id="SSF54593">
    <property type="entry name" value="Glyoxalase/Bleomycin resistance protein/Dihydroxybiphenyl dioxygenase"/>
    <property type="match status" value="1"/>
</dbReference>
<dbReference type="AlphaFoldDB" id="A0A0M8MF15"/>
<protein>
    <submittedName>
        <fullName evidence="2">Glyoxalase</fullName>
    </submittedName>
</protein>
<gene>
    <name evidence="2" type="ORF">AM493_16965</name>
</gene>
<accession>A0A0M8MF15</accession>
<proteinExistence type="predicted"/>
<dbReference type="PROSITE" id="PS51819">
    <property type="entry name" value="VOC"/>
    <property type="match status" value="1"/>
</dbReference>
<dbReference type="Proteomes" id="UP000037755">
    <property type="component" value="Unassembled WGS sequence"/>
</dbReference>
<dbReference type="Pfam" id="PF00903">
    <property type="entry name" value="Glyoxalase"/>
    <property type="match status" value="1"/>
</dbReference>
<evidence type="ECO:0000313" key="3">
    <source>
        <dbReference type="Proteomes" id="UP000037755"/>
    </source>
</evidence>
<evidence type="ECO:0000259" key="1">
    <source>
        <dbReference type="PROSITE" id="PS51819"/>
    </source>
</evidence>
<dbReference type="EMBL" id="LIYD01000005">
    <property type="protein sequence ID" value="KOS07544.1"/>
    <property type="molecule type" value="Genomic_DNA"/>
</dbReference>
<name>A0A0M8MF15_9FLAO</name>
<feature type="domain" description="VOC" evidence="1">
    <location>
        <begin position="3"/>
        <end position="117"/>
    </location>
</feature>
<reference evidence="2 3" key="1">
    <citation type="submission" date="2015-08" db="EMBL/GenBank/DDBJ databases">
        <title>Whole genome sequence of Flavobacterium akiainvivens IK-1T, from decaying Wikstroemia oahuensis, an endemic Hawaiian shrub.</title>
        <authorList>
            <person name="Wan X."/>
            <person name="Hou S."/>
            <person name="Saito J."/>
            <person name="Donachie S."/>
        </authorList>
    </citation>
    <scope>NUCLEOTIDE SEQUENCE [LARGE SCALE GENOMIC DNA]</scope>
    <source>
        <strain evidence="2 3">IK-1</strain>
    </source>
</reference>
<dbReference type="InterPro" id="IPR037523">
    <property type="entry name" value="VOC_core"/>
</dbReference>